<dbReference type="OMA" id="IIYEPIR"/>
<dbReference type="OrthoDB" id="203237at2759"/>
<dbReference type="Pfam" id="PF04072">
    <property type="entry name" value="LCM"/>
    <property type="match status" value="1"/>
</dbReference>
<reference evidence="12" key="1">
    <citation type="journal article" date="2017" name="Nat. Ecol. Evol.">
        <title>Genome expansion and lineage-specific genetic innovations in the forest pathogenic fungi Armillaria.</title>
        <authorList>
            <person name="Sipos G."/>
            <person name="Prasanna A.N."/>
            <person name="Walter M.C."/>
            <person name="O'Connor E."/>
            <person name="Balint B."/>
            <person name="Krizsan K."/>
            <person name="Kiss B."/>
            <person name="Hess J."/>
            <person name="Varga T."/>
            <person name="Slot J."/>
            <person name="Riley R."/>
            <person name="Boka B."/>
            <person name="Rigling D."/>
            <person name="Barry K."/>
            <person name="Lee J."/>
            <person name="Mihaltcheva S."/>
            <person name="LaButti K."/>
            <person name="Lipzen A."/>
            <person name="Waldron R."/>
            <person name="Moloney N.M."/>
            <person name="Sperisen C."/>
            <person name="Kredics L."/>
            <person name="Vagvoelgyi C."/>
            <person name="Patrignani A."/>
            <person name="Fitzpatrick D."/>
            <person name="Nagy I."/>
            <person name="Doyle S."/>
            <person name="Anderson J.B."/>
            <person name="Grigoriev I.V."/>
            <person name="Gueldener U."/>
            <person name="Muensterkoetter M."/>
            <person name="Nagy L.G."/>
        </authorList>
    </citation>
    <scope>NUCLEOTIDE SEQUENCE [LARGE SCALE GENOMIC DNA]</scope>
    <source>
        <strain evidence="12">C18/9</strain>
    </source>
</reference>
<dbReference type="InterPro" id="IPR029063">
    <property type="entry name" value="SAM-dependent_MTases_sf"/>
</dbReference>
<feature type="binding site" evidence="9">
    <location>
        <begin position="171"/>
        <end position="172"/>
    </location>
    <ligand>
        <name>S-adenosyl-L-methionine</name>
        <dbReference type="ChEBI" id="CHEBI:59789"/>
    </ligand>
</feature>
<evidence type="ECO:0000313" key="12">
    <source>
        <dbReference type="Proteomes" id="UP000219338"/>
    </source>
</evidence>
<evidence type="ECO:0000256" key="8">
    <source>
        <dbReference type="PIRNR" id="PIRNR016305"/>
    </source>
</evidence>
<dbReference type="PANTHER" id="PTHR13600:SF21">
    <property type="entry name" value="LEUCINE CARBOXYL METHYLTRANSFERASE 1"/>
    <property type="match status" value="1"/>
</dbReference>
<evidence type="ECO:0000256" key="3">
    <source>
        <dbReference type="ARBA" id="ARBA00012834"/>
    </source>
</evidence>
<feature type="region of interest" description="Disordered" evidence="10">
    <location>
        <begin position="1"/>
        <end position="22"/>
    </location>
</feature>
<feature type="binding site" evidence="9">
    <location>
        <position position="97"/>
    </location>
    <ligand>
        <name>S-adenosyl-L-methionine</name>
        <dbReference type="ChEBI" id="CHEBI:59789"/>
    </ligand>
</feature>
<dbReference type="GO" id="GO:0018423">
    <property type="term" value="F:protein C-terminal leucine carboxyl O-methyltransferase activity"/>
    <property type="evidence" value="ECO:0007669"/>
    <property type="project" value="UniProtKB-EC"/>
</dbReference>
<dbReference type="PIRSF" id="PIRSF016305">
    <property type="entry name" value="LCM_mtfrase"/>
    <property type="match status" value="1"/>
</dbReference>
<feature type="binding site" evidence="9">
    <location>
        <position position="203"/>
    </location>
    <ligand>
        <name>S-adenosyl-L-methionine</name>
        <dbReference type="ChEBI" id="CHEBI:59789"/>
    </ligand>
</feature>
<dbReference type="STRING" id="47428.A0A284QWA5"/>
<sequence>MSKFGRSMFPPPSTDADSSIRSTDSDAALAKLSAVQKQYLSDPYIQYFVPRAHLQPARPPLINIGTYVRTAAIDDLVNQWLSLSHDEGKQCQIVSLGAGSDTRYWRIAAGPQKDALSTYIEIDFPEITSKKAMAIRKSKQLSAVLGNPADVKVSGGGTALHASKYHLLPADLRLSPQETLGPLLTQDSEPLLSPSLPTLLLFECVLVYMSPAASSSLLKWFLLYFSQSGNNGFLGTIVYEMFGLQDSFGRVMVDNLKARNVSLPGAEPYSAVGTLPTRFTGIGYTAARALTLRDIRLQYVSRVELNRISTLEFLDEVEELDLVLNHYAITWGLWHPGTETKALWGMWGLKTQLSPGNT</sequence>
<keyword evidence="7 8" id="KW-0949">S-adenosyl-L-methionine</keyword>
<organism evidence="11 12">
    <name type="scientific">Armillaria ostoyae</name>
    <name type="common">Armillaria root rot fungus</name>
    <dbReference type="NCBI Taxonomy" id="47428"/>
    <lineage>
        <taxon>Eukaryota</taxon>
        <taxon>Fungi</taxon>
        <taxon>Dikarya</taxon>
        <taxon>Basidiomycota</taxon>
        <taxon>Agaricomycotina</taxon>
        <taxon>Agaricomycetes</taxon>
        <taxon>Agaricomycetidae</taxon>
        <taxon>Agaricales</taxon>
        <taxon>Marasmiineae</taxon>
        <taxon>Physalacriaceae</taxon>
        <taxon>Armillaria</taxon>
    </lineage>
</organism>
<dbReference type="PANTHER" id="PTHR13600">
    <property type="entry name" value="LEUCINE CARBOXYL METHYLTRANSFERASE"/>
    <property type="match status" value="1"/>
</dbReference>
<accession>A0A284QWA5</accession>
<dbReference type="InterPro" id="IPR016651">
    <property type="entry name" value="LCMT1"/>
</dbReference>
<evidence type="ECO:0000256" key="2">
    <source>
        <dbReference type="ARBA" id="ARBA00010703"/>
    </source>
</evidence>
<keyword evidence="5 8" id="KW-0489">Methyltransferase</keyword>
<gene>
    <name evidence="11" type="ORF">ARMOST_04062</name>
</gene>
<evidence type="ECO:0000256" key="5">
    <source>
        <dbReference type="ARBA" id="ARBA00022603"/>
    </source>
</evidence>
<keyword evidence="12" id="KW-1185">Reference proteome</keyword>
<comment type="function">
    <text evidence="8">Methylates the carboxyl group of the C-terminal leucine residue of protein phosphatase 2A catalytic subunits to form alpha-leucine ester residues.</text>
</comment>
<dbReference type="EC" id="2.1.1.233" evidence="3 8"/>
<comment type="similarity">
    <text evidence="2 8">Belongs to the methyltransferase superfamily. LCMT family.</text>
</comment>
<evidence type="ECO:0000256" key="1">
    <source>
        <dbReference type="ARBA" id="ARBA00000724"/>
    </source>
</evidence>
<evidence type="ECO:0000256" key="4">
    <source>
        <dbReference type="ARBA" id="ARBA00017497"/>
    </source>
</evidence>
<name>A0A284QWA5_ARMOS</name>
<dbReference type="EMBL" id="FUEG01000002">
    <property type="protein sequence ID" value="SJL00748.1"/>
    <property type="molecule type" value="Genomic_DNA"/>
</dbReference>
<dbReference type="GO" id="GO:0032259">
    <property type="term" value="P:methylation"/>
    <property type="evidence" value="ECO:0007669"/>
    <property type="project" value="UniProtKB-KW"/>
</dbReference>
<protein>
    <recommendedName>
        <fullName evidence="4 8">Leucine carboxyl methyltransferase 1</fullName>
        <ecNumber evidence="3 8">2.1.1.233</ecNumber>
    </recommendedName>
</protein>
<evidence type="ECO:0000256" key="7">
    <source>
        <dbReference type="ARBA" id="ARBA00022691"/>
    </source>
</evidence>
<dbReference type="SUPFAM" id="SSF53335">
    <property type="entry name" value="S-adenosyl-L-methionine-dependent methyltransferases"/>
    <property type="match status" value="1"/>
</dbReference>
<comment type="catalytic activity">
    <reaction evidence="1 8">
        <text>[phosphatase 2A protein]-C-terminal L-leucine + S-adenosyl-L-methionine = [phosphatase 2A protein]-C-terminal L-leucine methyl ester + S-adenosyl-L-homocysteine</text>
        <dbReference type="Rhea" id="RHEA:48544"/>
        <dbReference type="Rhea" id="RHEA-COMP:12134"/>
        <dbReference type="Rhea" id="RHEA-COMP:12135"/>
        <dbReference type="ChEBI" id="CHEBI:57856"/>
        <dbReference type="ChEBI" id="CHEBI:59789"/>
        <dbReference type="ChEBI" id="CHEBI:90516"/>
        <dbReference type="ChEBI" id="CHEBI:90517"/>
        <dbReference type="EC" id="2.1.1.233"/>
    </reaction>
</comment>
<proteinExistence type="inferred from homology"/>
<dbReference type="Proteomes" id="UP000219338">
    <property type="component" value="Unassembled WGS sequence"/>
</dbReference>
<evidence type="ECO:0000256" key="9">
    <source>
        <dbReference type="PIRSR" id="PIRSR016305-1"/>
    </source>
</evidence>
<evidence type="ECO:0000256" key="10">
    <source>
        <dbReference type="SAM" id="MobiDB-lite"/>
    </source>
</evidence>
<dbReference type="Gene3D" id="3.40.50.150">
    <property type="entry name" value="Vaccinia Virus protein VP39"/>
    <property type="match status" value="1"/>
</dbReference>
<dbReference type="AlphaFoldDB" id="A0A284QWA5"/>
<evidence type="ECO:0000313" key="11">
    <source>
        <dbReference type="EMBL" id="SJL00748.1"/>
    </source>
</evidence>
<keyword evidence="6 8" id="KW-0808">Transferase</keyword>
<dbReference type="InterPro" id="IPR007213">
    <property type="entry name" value="Ppm1/Ppm2/Tcmp"/>
</dbReference>
<feature type="binding site" evidence="9">
    <location>
        <position position="69"/>
    </location>
    <ligand>
        <name>S-adenosyl-L-methionine</name>
        <dbReference type="ChEBI" id="CHEBI:59789"/>
    </ligand>
</feature>
<evidence type="ECO:0000256" key="6">
    <source>
        <dbReference type="ARBA" id="ARBA00022679"/>
    </source>
</evidence>